<dbReference type="PROSITE" id="PS51745">
    <property type="entry name" value="PB1"/>
    <property type="match status" value="1"/>
</dbReference>
<dbReference type="RefSeq" id="XP_011080118.1">
    <property type="nucleotide sequence ID" value="XM_011081816.2"/>
</dbReference>
<name>A0A6I9T7C8_SESIN</name>
<gene>
    <name evidence="12" type="primary">LOC105163465</name>
</gene>
<evidence type="ECO:0000256" key="4">
    <source>
        <dbReference type="ARBA" id="ARBA00023015"/>
    </source>
</evidence>
<evidence type="ECO:0000256" key="7">
    <source>
        <dbReference type="ARBA" id="ARBA00023294"/>
    </source>
</evidence>
<dbReference type="PANTHER" id="PTHR31734:SF261">
    <property type="entry name" value="AUXIN-RESPONSIVE PROTEIN IAA13"/>
    <property type="match status" value="1"/>
</dbReference>
<dbReference type="InterPro" id="IPR033389">
    <property type="entry name" value="AUX/IAA_dom"/>
</dbReference>
<protein>
    <recommendedName>
        <fullName evidence="8">Auxin-responsive protein</fullName>
    </recommendedName>
</protein>
<comment type="subunit">
    <text evidence="8">Homodimers and heterodimers.</text>
</comment>
<feature type="region of interest" description="Disordered" evidence="9">
    <location>
        <begin position="91"/>
        <end position="133"/>
    </location>
</feature>
<keyword evidence="7 8" id="KW-0927">Auxin signaling pathway</keyword>
<reference evidence="12" key="1">
    <citation type="journal article" date="2012" name="BMC Genomics">
        <title>Development and validation of genic-SSR markers in sesame by RNA-seq.</title>
        <authorList>
            <person name="Zhang H."/>
            <person name="Wei L."/>
            <person name="Miao H."/>
            <person name="Zhang T."/>
            <person name="Wang C."/>
        </authorList>
    </citation>
    <scope>NUCLEOTIDE SEQUENCE</scope>
</reference>
<feature type="domain" description="PB1" evidence="10">
    <location>
        <begin position="198"/>
        <end position="304"/>
    </location>
</feature>
<accession>A0A6I9T7C8</accession>
<proteinExistence type="inferred from homology"/>
<keyword evidence="4 8" id="KW-0805">Transcription regulation</keyword>
<feature type="compositionally biased region" description="Gly residues" evidence="9">
    <location>
        <begin position="1"/>
        <end position="14"/>
    </location>
</feature>
<evidence type="ECO:0000313" key="11">
    <source>
        <dbReference type="Proteomes" id="UP000504604"/>
    </source>
</evidence>
<evidence type="ECO:0000256" key="8">
    <source>
        <dbReference type="RuleBase" id="RU004549"/>
    </source>
</evidence>
<comment type="function">
    <text evidence="8">Aux/IAA proteins are short-lived transcriptional factors that function as repressors of early auxin response genes at low auxin concentrations.</text>
</comment>
<evidence type="ECO:0000256" key="9">
    <source>
        <dbReference type="SAM" id="MobiDB-lite"/>
    </source>
</evidence>
<dbReference type="Proteomes" id="UP000504604">
    <property type="component" value="Linkage group LG6"/>
</dbReference>
<comment type="subcellular location">
    <subcellularLocation>
        <location evidence="1 8">Nucleus</location>
    </subcellularLocation>
</comment>
<feature type="region of interest" description="Disordered" evidence="9">
    <location>
        <begin position="1"/>
        <end position="76"/>
    </location>
</feature>
<dbReference type="Pfam" id="PF02309">
    <property type="entry name" value="AUX_IAA"/>
    <property type="match status" value="1"/>
</dbReference>
<dbReference type="SUPFAM" id="SSF54277">
    <property type="entry name" value="CAD &amp; PB1 domains"/>
    <property type="match status" value="1"/>
</dbReference>
<dbReference type="InParanoid" id="A0A6I9T7C8"/>
<evidence type="ECO:0000313" key="12">
    <source>
        <dbReference type="RefSeq" id="XP_011080118.1"/>
    </source>
</evidence>
<dbReference type="GO" id="GO:0009734">
    <property type="term" value="P:auxin-activated signaling pathway"/>
    <property type="evidence" value="ECO:0007669"/>
    <property type="project" value="UniProtKB-UniRule"/>
</dbReference>
<reference evidence="12" key="2">
    <citation type="submission" date="2025-08" db="UniProtKB">
        <authorList>
            <consortium name="RefSeq"/>
        </authorList>
    </citation>
    <scope>IDENTIFICATION</scope>
</reference>
<dbReference type="PANTHER" id="PTHR31734">
    <property type="entry name" value="AUXIN-RESPONSIVE PROTEIN IAA17"/>
    <property type="match status" value="1"/>
</dbReference>
<comment type="similarity">
    <text evidence="2 8">Belongs to the Aux/IAA family.</text>
</comment>
<keyword evidence="5 8" id="KW-0804">Transcription</keyword>
<dbReference type="Gene3D" id="3.10.20.90">
    <property type="entry name" value="Phosphatidylinositol 3-kinase Catalytic Subunit, Chain A, domain 1"/>
    <property type="match status" value="1"/>
</dbReference>
<dbReference type="InterPro" id="IPR053793">
    <property type="entry name" value="PB1-like"/>
</dbReference>
<keyword evidence="11" id="KW-1185">Reference proteome</keyword>
<dbReference type="GO" id="GO:0005634">
    <property type="term" value="C:nucleus"/>
    <property type="evidence" value="ECO:0007669"/>
    <property type="project" value="UniProtKB-SubCell"/>
</dbReference>
<dbReference type="FunFam" id="3.10.20.90:FF:000078">
    <property type="entry name" value="Auxin-responsive protein"/>
    <property type="match status" value="1"/>
</dbReference>
<feature type="compositionally biased region" description="Low complexity" evidence="9">
    <location>
        <begin position="27"/>
        <end position="49"/>
    </location>
</feature>
<evidence type="ECO:0000256" key="3">
    <source>
        <dbReference type="ARBA" id="ARBA00022491"/>
    </source>
</evidence>
<dbReference type="GO" id="GO:0006355">
    <property type="term" value="P:regulation of DNA-templated transcription"/>
    <property type="evidence" value="ECO:0007669"/>
    <property type="project" value="InterPro"/>
</dbReference>
<keyword evidence="3 8" id="KW-0678">Repressor</keyword>
<dbReference type="AlphaFoldDB" id="A0A6I9T7C8"/>
<keyword evidence="6 8" id="KW-0539">Nucleus</keyword>
<dbReference type="KEGG" id="sind:105163465"/>
<dbReference type="OrthoDB" id="773336at2759"/>
<feature type="compositionally biased region" description="Low complexity" evidence="9">
    <location>
        <begin position="91"/>
        <end position="109"/>
    </location>
</feature>
<evidence type="ECO:0000256" key="5">
    <source>
        <dbReference type="ARBA" id="ARBA00023163"/>
    </source>
</evidence>
<evidence type="ECO:0000256" key="1">
    <source>
        <dbReference type="ARBA" id="ARBA00004123"/>
    </source>
</evidence>
<organism evidence="11 12">
    <name type="scientific">Sesamum indicum</name>
    <name type="common">Oriental sesame</name>
    <name type="synonym">Sesamum orientale</name>
    <dbReference type="NCBI Taxonomy" id="4182"/>
    <lineage>
        <taxon>Eukaryota</taxon>
        <taxon>Viridiplantae</taxon>
        <taxon>Streptophyta</taxon>
        <taxon>Embryophyta</taxon>
        <taxon>Tracheophyta</taxon>
        <taxon>Spermatophyta</taxon>
        <taxon>Magnoliopsida</taxon>
        <taxon>eudicotyledons</taxon>
        <taxon>Gunneridae</taxon>
        <taxon>Pentapetalae</taxon>
        <taxon>asterids</taxon>
        <taxon>lamiids</taxon>
        <taxon>Lamiales</taxon>
        <taxon>Pedaliaceae</taxon>
        <taxon>Sesamum</taxon>
    </lineage>
</organism>
<evidence type="ECO:0000256" key="2">
    <source>
        <dbReference type="ARBA" id="ARBA00006728"/>
    </source>
</evidence>
<evidence type="ECO:0000256" key="6">
    <source>
        <dbReference type="ARBA" id="ARBA00023242"/>
    </source>
</evidence>
<dbReference type="GeneID" id="105163465"/>
<sequence>MHNRGGGSGGGVISGGSMSTLSREENNMVMSSEESSSYPDESDLELGLGLSLGGGGGKAKNKQPPPPAATGGSWDQYARILTAKDFPSVVSTKASSSSSSSSSSVTKATNNGSCGTKRTAEPPSSPPGRSAVSQVVGWPPIRTYRMNSLVNHAKSPVTEDFFSTADKCESKNIIMDKSNHGGNVNNNVAKEKRCLKASLFVKVNMDGIPIGRKVDLNAYSCYKALAHALDDMFRPCAAVGTKRSNVEEQVVVAATRQPLKSLDGSSDFVLTYEDKEGDWMLVGDVPWEMFLNSVRRLRIMRTADVNGLGPGTHERNRKQSTGPI</sequence>
<evidence type="ECO:0000259" key="10">
    <source>
        <dbReference type="PROSITE" id="PS51745"/>
    </source>
</evidence>
<dbReference type="InterPro" id="IPR003311">
    <property type="entry name" value="AUX_IAA"/>
</dbReference>